<gene>
    <name evidence="2" type="primary">yidD</name>
    <name evidence="1" type="ORF">KUL25_08580</name>
    <name evidence="2" type="ORF">KUL25_08585</name>
</gene>
<name>A0A975YHH3_9RHOB</name>
<dbReference type="NCBIfam" id="TIGR00278">
    <property type="entry name" value="membrane protein insertion efficiency factor YidD"/>
    <property type="match status" value="1"/>
</dbReference>
<dbReference type="Proteomes" id="UP000693972">
    <property type="component" value="Unassembled WGS sequence"/>
</dbReference>
<dbReference type="Pfam" id="PF01809">
    <property type="entry name" value="YidD"/>
    <property type="match status" value="1"/>
</dbReference>
<evidence type="ECO:0000313" key="2">
    <source>
        <dbReference type="EMBL" id="QXL89543.1"/>
    </source>
</evidence>
<keyword evidence="3" id="KW-1185">Reference proteome</keyword>
<evidence type="ECO:0000313" key="1">
    <source>
        <dbReference type="EMBL" id="MBY4892818.1"/>
    </source>
</evidence>
<dbReference type="EMBL" id="JAIMBW010000001">
    <property type="protein sequence ID" value="MBY4892818.1"/>
    <property type="molecule type" value="Genomic_DNA"/>
</dbReference>
<dbReference type="RefSeq" id="WP_257892576.1">
    <property type="nucleotide sequence ID" value="NZ_JAIMBW010000001.1"/>
</dbReference>
<evidence type="ECO:0000313" key="3">
    <source>
        <dbReference type="Proteomes" id="UP000693972"/>
    </source>
</evidence>
<protein>
    <submittedName>
        <fullName evidence="2">Membrane protein insertion efficiency factor YidD</fullName>
    </submittedName>
</protein>
<reference evidence="2 3" key="1">
    <citation type="submission" date="2021-07" db="EMBL/GenBank/DDBJ databases">
        <title>Karlodiniumbacter phycospheric gen. nov., sp. nov., a phycosphere bacterium isolated from karlodinium veneficum.</title>
        <authorList>
            <person name="Peng Y."/>
            <person name="Jiang L."/>
            <person name="Lee J."/>
        </authorList>
    </citation>
    <scope>NUCLEOTIDE SEQUENCE</scope>
    <source>
        <strain evidence="2 3">N5</strain>
    </source>
</reference>
<dbReference type="InterPro" id="IPR002696">
    <property type="entry name" value="Membr_insert_effic_factor_YidD"/>
</dbReference>
<dbReference type="SMART" id="SM01234">
    <property type="entry name" value="Haemolytic"/>
    <property type="match status" value="1"/>
</dbReference>
<organism evidence="2">
    <name type="scientific">Gymnodinialimonas phycosphaerae</name>
    <dbReference type="NCBI Taxonomy" id="2841589"/>
    <lineage>
        <taxon>Bacteria</taxon>
        <taxon>Pseudomonadati</taxon>
        <taxon>Pseudomonadota</taxon>
        <taxon>Alphaproteobacteria</taxon>
        <taxon>Rhodobacterales</taxon>
        <taxon>Paracoccaceae</taxon>
        <taxon>Gymnodinialimonas</taxon>
    </lineage>
</organism>
<accession>A0A975YHH3</accession>
<proteinExistence type="predicted"/>
<sequence>MVSKLALGAIWGYQRYVSPYKGFRCAHSVLHGGTGCSGYAKHAIRDHGFWGALPTIRQRFRDCRSASETLRANCAVHANWAEEQANDSPRRGRKRRKKSKDSGWFGNACDCGDVAFCGLALPAFCAAGSAGAQDSTPDKLGVPVEGGGADGCGGLDCAAPSCDGCGGCDCAPSCG</sequence>
<dbReference type="EMBL" id="CP078073">
    <property type="protein sequence ID" value="QXL89543.1"/>
    <property type="molecule type" value="Genomic_DNA"/>
</dbReference>
<dbReference type="AlphaFoldDB" id="A0A975YHH3"/>